<evidence type="ECO:0000313" key="1">
    <source>
        <dbReference type="EMBL" id="CAG8485756.1"/>
    </source>
</evidence>
<evidence type="ECO:0000313" key="2">
    <source>
        <dbReference type="Proteomes" id="UP000789759"/>
    </source>
</evidence>
<protein>
    <submittedName>
        <fullName evidence="1">4919_t:CDS:1</fullName>
    </submittedName>
</protein>
<dbReference type="Proteomes" id="UP000789759">
    <property type="component" value="Unassembled WGS sequence"/>
</dbReference>
<keyword evidence="2" id="KW-1185">Reference proteome</keyword>
<gene>
    <name evidence="1" type="ORF">CPELLU_LOCUS1736</name>
</gene>
<name>A0A9N8ZB80_9GLOM</name>
<sequence>MAKEIKKYTSSSQIQKPAYNLVAQKNANNVGNYVYLSNESIDTNVLTNNKVENIKTYFKNKENKKNRISIREYEDNYYEIKKINYFNE</sequence>
<organism evidence="1 2">
    <name type="scientific">Cetraspora pellucida</name>
    <dbReference type="NCBI Taxonomy" id="1433469"/>
    <lineage>
        <taxon>Eukaryota</taxon>
        <taxon>Fungi</taxon>
        <taxon>Fungi incertae sedis</taxon>
        <taxon>Mucoromycota</taxon>
        <taxon>Glomeromycotina</taxon>
        <taxon>Glomeromycetes</taxon>
        <taxon>Diversisporales</taxon>
        <taxon>Gigasporaceae</taxon>
        <taxon>Cetraspora</taxon>
    </lineage>
</organism>
<reference evidence="1" key="1">
    <citation type="submission" date="2021-06" db="EMBL/GenBank/DDBJ databases">
        <authorList>
            <person name="Kallberg Y."/>
            <person name="Tangrot J."/>
            <person name="Rosling A."/>
        </authorList>
    </citation>
    <scope>NUCLEOTIDE SEQUENCE</scope>
    <source>
        <strain evidence="1">FL966</strain>
    </source>
</reference>
<dbReference type="EMBL" id="CAJVQA010000674">
    <property type="protein sequence ID" value="CAG8485756.1"/>
    <property type="molecule type" value="Genomic_DNA"/>
</dbReference>
<dbReference type="AlphaFoldDB" id="A0A9N8ZB80"/>
<proteinExistence type="predicted"/>
<comment type="caution">
    <text evidence="1">The sequence shown here is derived from an EMBL/GenBank/DDBJ whole genome shotgun (WGS) entry which is preliminary data.</text>
</comment>
<accession>A0A9N8ZB80</accession>